<feature type="compositionally biased region" description="Basic and acidic residues" evidence="1">
    <location>
        <begin position="87"/>
        <end position="162"/>
    </location>
</feature>
<feature type="compositionally biased region" description="Basic and acidic residues" evidence="1">
    <location>
        <begin position="25"/>
        <end position="53"/>
    </location>
</feature>
<evidence type="ECO:0000313" key="4">
    <source>
        <dbReference type="Proteomes" id="UP000245627"/>
    </source>
</evidence>
<dbReference type="EMBL" id="QDKG01000002">
    <property type="protein sequence ID" value="PVH25803.1"/>
    <property type="molecule type" value="Genomic_DNA"/>
</dbReference>
<protein>
    <recommendedName>
        <fullName evidence="5">DUF4890 domain-containing protein</fullName>
    </recommendedName>
</protein>
<evidence type="ECO:0000313" key="3">
    <source>
        <dbReference type="EMBL" id="PVH25803.1"/>
    </source>
</evidence>
<reference evidence="3 4" key="1">
    <citation type="submission" date="2018-04" db="EMBL/GenBank/DDBJ databases">
        <title>Sphingobacterium cortibacter sp. nov.</title>
        <authorList>
            <person name="Li Y."/>
        </authorList>
    </citation>
    <scope>NUCLEOTIDE SEQUENCE [LARGE SCALE GENOMIC DNA]</scope>
    <source>
        <strain evidence="3 4">2c-3</strain>
    </source>
</reference>
<evidence type="ECO:0008006" key="5">
    <source>
        <dbReference type="Google" id="ProtNLM"/>
    </source>
</evidence>
<dbReference type="Proteomes" id="UP000245627">
    <property type="component" value="Unassembled WGS sequence"/>
</dbReference>
<feature type="signal peptide" evidence="2">
    <location>
        <begin position="1"/>
        <end position="19"/>
    </location>
</feature>
<evidence type="ECO:0000256" key="2">
    <source>
        <dbReference type="SAM" id="SignalP"/>
    </source>
</evidence>
<comment type="caution">
    <text evidence="3">The sequence shown here is derived from an EMBL/GenBank/DDBJ whole genome shotgun (WGS) entry which is preliminary data.</text>
</comment>
<feature type="region of interest" description="Disordered" evidence="1">
    <location>
        <begin position="84"/>
        <end position="162"/>
    </location>
</feature>
<accession>A0A2T8HK86</accession>
<feature type="chain" id="PRO_5015512774" description="DUF4890 domain-containing protein" evidence="2">
    <location>
        <begin position="20"/>
        <end position="162"/>
    </location>
</feature>
<evidence type="ECO:0000256" key="1">
    <source>
        <dbReference type="SAM" id="MobiDB-lite"/>
    </source>
</evidence>
<sequence>MKKVMIAVALLVGLNAAQAQTGNEANKDGQTRNRERTERSGFNKDPEARAKAKVEHLDKKLALTAAQKESIHKLVLDQSKNAQALYKDADPKNDETRNKAKELRAQTDRKIEALLDANQKEKYAEMQKNRSEWSKRNNRRPDRDKREGRKQDGDKSVEHNHS</sequence>
<dbReference type="RefSeq" id="WP_116775374.1">
    <property type="nucleotide sequence ID" value="NZ_QDKG01000002.1"/>
</dbReference>
<dbReference type="AlphaFoldDB" id="A0A2T8HK86"/>
<keyword evidence="2" id="KW-0732">Signal</keyword>
<gene>
    <name evidence="3" type="ORF">DC487_07675</name>
</gene>
<keyword evidence="4" id="KW-1185">Reference proteome</keyword>
<organism evidence="3 4">
    <name type="scientific">Sphingobacterium corticibacter</name>
    <dbReference type="NCBI Taxonomy" id="2171749"/>
    <lineage>
        <taxon>Bacteria</taxon>
        <taxon>Pseudomonadati</taxon>
        <taxon>Bacteroidota</taxon>
        <taxon>Sphingobacteriia</taxon>
        <taxon>Sphingobacteriales</taxon>
        <taxon>Sphingobacteriaceae</taxon>
        <taxon>Sphingobacterium</taxon>
    </lineage>
</organism>
<name>A0A2T8HK86_9SPHI</name>
<proteinExistence type="predicted"/>
<feature type="region of interest" description="Disordered" evidence="1">
    <location>
        <begin position="17"/>
        <end position="53"/>
    </location>
</feature>
<dbReference type="OrthoDB" id="709979at2"/>